<protein>
    <submittedName>
        <fullName evidence="1">Uncharacterized protein</fullName>
    </submittedName>
</protein>
<organism evidence="1">
    <name type="scientific">Rhizophora mucronata</name>
    <name type="common">Asiatic mangrove</name>
    <dbReference type="NCBI Taxonomy" id="61149"/>
    <lineage>
        <taxon>Eukaryota</taxon>
        <taxon>Viridiplantae</taxon>
        <taxon>Streptophyta</taxon>
        <taxon>Embryophyta</taxon>
        <taxon>Tracheophyta</taxon>
        <taxon>Spermatophyta</taxon>
        <taxon>Magnoliopsida</taxon>
        <taxon>eudicotyledons</taxon>
        <taxon>Gunneridae</taxon>
        <taxon>Pentapetalae</taxon>
        <taxon>rosids</taxon>
        <taxon>fabids</taxon>
        <taxon>Malpighiales</taxon>
        <taxon>Rhizophoraceae</taxon>
        <taxon>Rhizophora</taxon>
    </lineage>
</organism>
<sequence>MSLRLKSSTEQSWDYMTVFTCITPPIQGMENDISCQGKTNRNGQSLIY</sequence>
<name>A0A2P2PS84_RHIMU</name>
<evidence type="ECO:0000313" key="1">
    <source>
        <dbReference type="EMBL" id="MBX57571.1"/>
    </source>
</evidence>
<dbReference type="EMBL" id="GGEC01077087">
    <property type="protein sequence ID" value="MBX57571.1"/>
    <property type="molecule type" value="Transcribed_RNA"/>
</dbReference>
<reference evidence="1" key="1">
    <citation type="submission" date="2018-02" db="EMBL/GenBank/DDBJ databases">
        <title>Rhizophora mucronata_Transcriptome.</title>
        <authorList>
            <person name="Meera S.P."/>
            <person name="Sreeshan A."/>
            <person name="Augustine A."/>
        </authorList>
    </citation>
    <scope>NUCLEOTIDE SEQUENCE</scope>
    <source>
        <tissue evidence="1">Leaf</tissue>
    </source>
</reference>
<proteinExistence type="predicted"/>
<accession>A0A2P2PS84</accession>
<dbReference type="AlphaFoldDB" id="A0A2P2PS84"/>